<organism evidence="1 2">
    <name type="scientific">Scleroderma citrinum Foug A</name>
    <dbReference type="NCBI Taxonomy" id="1036808"/>
    <lineage>
        <taxon>Eukaryota</taxon>
        <taxon>Fungi</taxon>
        <taxon>Dikarya</taxon>
        <taxon>Basidiomycota</taxon>
        <taxon>Agaricomycotina</taxon>
        <taxon>Agaricomycetes</taxon>
        <taxon>Agaricomycetidae</taxon>
        <taxon>Boletales</taxon>
        <taxon>Sclerodermatineae</taxon>
        <taxon>Sclerodermataceae</taxon>
        <taxon>Scleroderma</taxon>
    </lineage>
</organism>
<accession>A0A0C3A5Z4</accession>
<name>A0A0C3A5Z4_9AGAM</name>
<keyword evidence="2" id="KW-1185">Reference proteome</keyword>
<dbReference type="InParanoid" id="A0A0C3A5Z4"/>
<dbReference type="AlphaFoldDB" id="A0A0C3A5Z4"/>
<dbReference type="HOGENOM" id="CLU_2575272_0_0_1"/>
<gene>
    <name evidence="1" type="ORF">SCLCIDRAFT_971937</name>
</gene>
<reference evidence="1 2" key="1">
    <citation type="submission" date="2014-04" db="EMBL/GenBank/DDBJ databases">
        <authorList>
            <consortium name="DOE Joint Genome Institute"/>
            <person name="Kuo A."/>
            <person name="Kohler A."/>
            <person name="Nagy L.G."/>
            <person name="Floudas D."/>
            <person name="Copeland A."/>
            <person name="Barry K.W."/>
            <person name="Cichocki N."/>
            <person name="Veneault-Fourrey C."/>
            <person name="LaButti K."/>
            <person name="Lindquist E.A."/>
            <person name="Lipzen A."/>
            <person name="Lundell T."/>
            <person name="Morin E."/>
            <person name="Murat C."/>
            <person name="Sun H."/>
            <person name="Tunlid A."/>
            <person name="Henrissat B."/>
            <person name="Grigoriev I.V."/>
            <person name="Hibbett D.S."/>
            <person name="Martin F."/>
            <person name="Nordberg H.P."/>
            <person name="Cantor M.N."/>
            <person name="Hua S.X."/>
        </authorList>
    </citation>
    <scope>NUCLEOTIDE SEQUENCE [LARGE SCALE GENOMIC DNA]</scope>
    <source>
        <strain evidence="1 2">Foug A</strain>
    </source>
</reference>
<dbReference type="Proteomes" id="UP000053989">
    <property type="component" value="Unassembled WGS sequence"/>
</dbReference>
<dbReference type="EMBL" id="KN822066">
    <property type="protein sequence ID" value="KIM60127.1"/>
    <property type="molecule type" value="Genomic_DNA"/>
</dbReference>
<proteinExistence type="predicted"/>
<sequence>MCRCPLRSNADSAATFPASHVDDDGRPRNFDLRNEVDAKHRLAFQMDAYLVTATTLRRSYRTGWGRPLSGVDLYCSLLNRR</sequence>
<protein>
    <submittedName>
        <fullName evidence="1">Uncharacterized protein</fullName>
    </submittedName>
</protein>
<reference evidence="2" key="2">
    <citation type="submission" date="2015-01" db="EMBL/GenBank/DDBJ databases">
        <title>Evolutionary Origins and Diversification of the Mycorrhizal Mutualists.</title>
        <authorList>
            <consortium name="DOE Joint Genome Institute"/>
            <consortium name="Mycorrhizal Genomics Consortium"/>
            <person name="Kohler A."/>
            <person name="Kuo A."/>
            <person name="Nagy L.G."/>
            <person name="Floudas D."/>
            <person name="Copeland A."/>
            <person name="Barry K.W."/>
            <person name="Cichocki N."/>
            <person name="Veneault-Fourrey C."/>
            <person name="LaButti K."/>
            <person name="Lindquist E.A."/>
            <person name="Lipzen A."/>
            <person name="Lundell T."/>
            <person name="Morin E."/>
            <person name="Murat C."/>
            <person name="Riley R."/>
            <person name="Ohm R."/>
            <person name="Sun H."/>
            <person name="Tunlid A."/>
            <person name="Henrissat B."/>
            <person name="Grigoriev I.V."/>
            <person name="Hibbett D.S."/>
            <person name="Martin F."/>
        </authorList>
    </citation>
    <scope>NUCLEOTIDE SEQUENCE [LARGE SCALE GENOMIC DNA]</scope>
    <source>
        <strain evidence="2">Foug A</strain>
    </source>
</reference>
<evidence type="ECO:0000313" key="1">
    <source>
        <dbReference type="EMBL" id="KIM60127.1"/>
    </source>
</evidence>
<evidence type="ECO:0000313" key="2">
    <source>
        <dbReference type="Proteomes" id="UP000053989"/>
    </source>
</evidence>